<protein>
    <submittedName>
        <fullName evidence="1">Uncharacterized protein</fullName>
    </submittedName>
</protein>
<evidence type="ECO:0000313" key="2">
    <source>
        <dbReference type="Proteomes" id="UP000724584"/>
    </source>
</evidence>
<dbReference type="Proteomes" id="UP000724584">
    <property type="component" value="Unassembled WGS sequence"/>
</dbReference>
<gene>
    <name evidence="1" type="ORF">F5144DRAFT_215495</name>
</gene>
<accession>A0ACB7P5K2</accession>
<dbReference type="EMBL" id="JAGIZQ010000004">
    <property type="protein sequence ID" value="KAH6631348.1"/>
    <property type="molecule type" value="Genomic_DNA"/>
</dbReference>
<keyword evidence="2" id="KW-1185">Reference proteome</keyword>
<proteinExistence type="predicted"/>
<reference evidence="1 2" key="1">
    <citation type="journal article" date="2021" name="Nat. Commun.">
        <title>Genetic determinants of endophytism in the Arabidopsis root mycobiome.</title>
        <authorList>
            <person name="Mesny F."/>
            <person name="Miyauchi S."/>
            <person name="Thiergart T."/>
            <person name="Pickel B."/>
            <person name="Atanasova L."/>
            <person name="Karlsson M."/>
            <person name="Huettel B."/>
            <person name="Barry K.W."/>
            <person name="Haridas S."/>
            <person name="Chen C."/>
            <person name="Bauer D."/>
            <person name="Andreopoulos W."/>
            <person name="Pangilinan J."/>
            <person name="LaButti K."/>
            <person name="Riley R."/>
            <person name="Lipzen A."/>
            <person name="Clum A."/>
            <person name="Drula E."/>
            <person name="Henrissat B."/>
            <person name="Kohler A."/>
            <person name="Grigoriev I.V."/>
            <person name="Martin F.M."/>
            <person name="Hacquard S."/>
        </authorList>
    </citation>
    <scope>NUCLEOTIDE SEQUENCE [LARGE SCALE GENOMIC DNA]</scope>
    <source>
        <strain evidence="1 2">MPI-SDFR-AT-0079</strain>
    </source>
</reference>
<name>A0ACB7P5K2_9PEZI</name>
<sequence>MAARFLSVAALTAVLGPVIWNGLSWAQITAGCTANSFTTPSWLVQDFTSQIAGDLTVAAFHALNRATNVTTELRCTSTTPTSGWQSCRGRNQTEQPLIASFQADTSTAWFLFNETWPCNDLTPSQPYASSLPSDRAASLTHKCCRLTFSALGNSSVALNCTTDESKTTTCHSATPLLVKAALSSPVKITPSYVSGPPGHDAPGCTAGSGAPAWEVVASQINLRKVSGVRQSGNAFVIIKNDHLGYTASCGGALTAASGPHPLSCEGQIAYRRPDKYQIHTELSFEPDKFTLDINQTWFCDDQGPAQPISITGTTTTPLPLECTIFNQTTTPETTTTFCSGGTNGSIPGNATARALLPPFSLNDPLPTAESCTISSIVSPAWWFNGFETNTTTAHSEAVTARFGMELQTAGEASGNFAIVAAEGVVVAGNSSAELPWNRCVLESVGDAALAPTGCEFRYDVASRFLGLRVNWTCADLDRGSPVLFGGEVRTLVPELTCVTTGTDIRCASPVVEPWRANVTSLTWK</sequence>
<evidence type="ECO:0000313" key="1">
    <source>
        <dbReference type="EMBL" id="KAH6631348.1"/>
    </source>
</evidence>
<comment type="caution">
    <text evidence="1">The sequence shown here is derived from an EMBL/GenBank/DDBJ whole genome shotgun (WGS) entry which is preliminary data.</text>
</comment>
<organism evidence="1 2">
    <name type="scientific">Chaetomium tenue</name>
    <dbReference type="NCBI Taxonomy" id="1854479"/>
    <lineage>
        <taxon>Eukaryota</taxon>
        <taxon>Fungi</taxon>
        <taxon>Dikarya</taxon>
        <taxon>Ascomycota</taxon>
        <taxon>Pezizomycotina</taxon>
        <taxon>Sordariomycetes</taxon>
        <taxon>Sordariomycetidae</taxon>
        <taxon>Sordariales</taxon>
        <taxon>Chaetomiaceae</taxon>
        <taxon>Chaetomium</taxon>
    </lineage>
</organism>